<keyword evidence="2 8" id="KW-0963">Cytoplasm</keyword>
<dbReference type="Pfam" id="PF01121">
    <property type="entry name" value="CoaE"/>
    <property type="match status" value="1"/>
</dbReference>
<comment type="caution">
    <text evidence="10">The sequence shown here is derived from an EMBL/GenBank/DDBJ whole genome shotgun (WGS) entry which is preliminary data.</text>
</comment>
<sequence length="204" mass="23857">MYKIGLTGGIACGKSTVCSFLRQAGADIIDTDKIAHELSLPGQVLWQAYVEHFGRKILGADESLDRRMIGNIVFTDNSEKEWINNVSHPLILQRVQKRIEELANKKKKVVIIDVPLLFETGWDKYVDEKWVVFVDKKTQVKRLITRNRYSFAEAKRRIRAQMPLACKVKQADRVINTSYEIARNKRRVFRLWYSLLKRLEYKNE</sequence>
<comment type="catalytic activity">
    <reaction evidence="8">
        <text>3'-dephospho-CoA + ATP = ADP + CoA + H(+)</text>
        <dbReference type="Rhea" id="RHEA:18245"/>
        <dbReference type="ChEBI" id="CHEBI:15378"/>
        <dbReference type="ChEBI" id="CHEBI:30616"/>
        <dbReference type="ChEBI" id="CHEBI:57287"/>
        <dbReference type="ChEBI" id="CHEBI:57328"/>
        <dbReference type="ChEBI" id="CHEBI:456216"/>
        <dbReference type="EC" id="2.7.1.24"/>
    </reaction>
</comment>
<gene>
    <name evidence="8" type="primary">coaE</name>
    <name evidence="10" type="ORF">EDC37_10161</name>
</gene>
<protein>
    <recommendedName>
        <fullName evidence="8 9">Dephospho-CoA kinase</fullName>
        <ecNumber evidence="8 9">2.7.1.24</ecNumber>
    </recommendedName>
    <alternativeName>
        <fullName evidence="8">Dephosphocoenzyme A kinase</fullName>
    </alternativeName>
</protein>
<name>A0A4R3KFC4_9FIRM</name>
<dbReference type="GO" id="GO:0005524">
    <property type="term" value="F:ATP binding"/>
    <property type="evidence" value="ECO:0007669"/>
    <property type="project" value="UniProtKB-UniRule"/>
</dbReference>
<evidence type="ECO:0000313" key="10">
    <source>
        <dbReference type="EMBL" id="TCS81890.1"/>
    </source>
</evidence>
<evidence type="ECO:0000256" key="3">
    <source>
        <dbReference type="ARBA" id="ARBA00022679"/>
    </source>
</evidence>
<evidence type="ECO:0000256" key="9">
    <source>
        <dbReference type="NCBIfam" id="TIGR00152"/>
    </source>
</evidence>
<dbReference type="EC" id="2.7.1.24" evidence="8 9"/>
<keyword evidence="7 8" id="KW-0173">Coenzyme A biosynthesis</keyword>
<evidence type="ECO:0000256" key="4">
    <source>
        <dbReference type="ARBA" id="ARBA00022741"/>
    </source>
</evidence>
<keyword evidence="11" id="KW-1185">Reference proteome</keyword>
<dbReference type="GO" id="GO:0015937">
    <property type="term" value="P:coenzyme A biosynthetic process"/>
    <property type="evidence" value="ECO:0007669"/>
    <property type="project" value="UniProtKB-UniRule"/>
</dbReference>
<dbReference type="AlphaFoldDB" id="A0A4R3KFC4"/>
<evidence type="ECO:0000256" key="6">
    <source>
        <dbReference type="ARBA" id="ARBA00022840"/>
    </source>
</evidence>
<dbReference type="RefSeq" id="WP_132546877.1">
    <property type="nucleotide sequence ID" value="NZ_SMAA01000001.1"/>
</dbReference>
<evidence type="ECO:0000256" key="2">
    <source>
        <dbReference type="ARBA" id="ARBA00022490"/>
    </source>
</evidence>
<comment type="similarity">
    <text evidence="1 8">Belongs to the CoaE family.</text>
</comment>
<evidence type="ECO:0000256" key="1">
    <source>
        <dbReference type="ARBA" id="ARBA00009018"/>
    </source>
</evidence>
<comment type="function">
    <text evidence="8">Catalyzes the phosphorylation of the 3'-hydroxyl group of dephosphocoenzyme A to form coenzyme A.</text>
</comment>
<accession>A0A4R3KFC4</accession>
<dbReference type="GO" id="GO:0004140">
    <property type="term" value="F:dephospho-CoA kinase activity"/>
    <property type="evidence" value="ECO:0007669"/>
    <property type="project" value="UniProtKB-UniRule"/>
</dbReference>
<keyword evidence="3 8" id="KW-0808">Transferase</keyword>
<dbReference type="FunFam" id="3.40.50.300:FF:000991">
    <property type="entry name" value="Dephospho-CoA kinase"/>
    <property type="match status" value="1"/>
</dbReference>
<dbReference type="CDD" id="cd02022">
    <property type="entry name" value="DPCK"/>
    <property type="match status" value="1"/>
</dbReference>
<dbReference type="InterPro" id="IPR001977">
    <property type="entry name" value="Depp_CoAkinase"/>
</dbReference>
<dbReference type="EMBL" id="SMAA01000001">
    <property type="protein sequence ID" value="TCS81890.1"/>
    <property type="molecule type" value="Genomic_DNA"/>
</dbReference>
<proteinExistence type="inferred from homology"/>
<comment type="pathway">
    <text evidence="8">Cofactor biosynthesis; coenzyme A biosynthesis; CoA from (R)-pantothenate: step 5/5.</text>
</comment>
<dbReference type="HAMAP" id="MF_00376">
    <property type="entry name" value="Dephospho_CoA_kinase"/>
    <property type="match status" value="1"/>
</dbReference>
<dbReference type="PROSITE" id="PS51219">
    <property type="entry name" value="DPCK"/>
    <property type="match status" value="1"/>
</dbReference>
<evidence type="ECO:0000313" key="11">
    <source>
        <dbReference type="Proteomes" id="UP000295188"/>
    </source>
</evidence>
<dbReference type="UniPathway" id="UPA00241">
    <property type="reaction ID" value="UER00356"/>
</dbReference>
<keyword evidence="4 8" id="KW-0547">Nucleotide-binding</keyword>
<dbReference type="NCBIfam" id="TIGR00152">
    <property type="entry name" value="dephospho-CoA kinase"/>
    <property type="match status" value="1"/>
</dbReference>
<dbReference type="SUPFAM" id="SSF52540">
    <property type="entry name" value="P-loop containing nucleoside triphosphate hydrolases"/>
    <property type="match status" value="1"/>
</dbReference>
<evidence type="ECO:0000256" key="8">
    <source>
        <dbReference type="HAMAP-Rule" id="MF_00376"/>
    </source>
</evidence>
<dbReference type="GO" id="GO:0005737">
    <property type="term" value="C:cytoplasm"/>
    <property type="evidence" value="ECO:0007669"/>
    <property type="project" value="UniProtKB-SubCell"/>
</dbReference>
<reference evidence="10 11" key="1">
    <citation type="submission" date="2019-03" db="EMBL/GenBank/DDBJ databases">
        <title>Genomic Encyclopedia of Type Strains, Phase IV (KMG-IV): sequencing the most valuable type-strain genomes for metagenomic binning, comparative biology and taxonomic classification.</title>
        <authorList>
            <person name="Goeker M."/>
        </authorList>
    </citation>
    <scope>NUCLEOTIDE SEQUENCE [LARGE SCALE GENOMIC DNA]</scope>
    <source>
        <strain evidence="10 11">DSM 20467</strain>
    </source>
</reference>
<dbReference type="OrthoDB" id="9812943at2"/>
<dbReference type="PANTHER" id="PTHR10695">
    <property type="entry name" value="DEPHOSPHO-COA KINASE-RELATED"/>
    <property type="match status" value="1"/>
</dbReference>
<dbReference type="Proteomes" id="UP000295188">
    <property type="component" value="Unassembled WGS sequence"/>
</dbReference>
<feature type="binding site" evidence="8">
    <location>
        <begin position="11"/>
        <end position="16"/>
    </location>
    <ligand>
        <name>ATP</name>
        <dbReference type="ChEBI" id="CHEBI:30616"/>
    </ligand>
</feature>
<dbReference type="Gene3D" id="3.40.50.300">
    <property type="entry name" value="P-loop containing nucleotide triphosphate hydrolases"/>
    <property type="match status" value="1"/>
</dbReference>
<comment type="subcellular location">
    <subcellularLocation>
        <location evidence="8">Cytoplasm</location>
    </subcellularLocation>
</comment>
<dbReference type="PANTHER" id="PTHR10695:SF46">
    <property type="entry name" value="BIFUNCTIONAL COENZYME A SYNTHASE-RELATED"/>
    <property type="match status" value="1"/>
</dbReference>
<evidence type="ECO:0000256" key="7">
    <source>
        <dbReference type="ARBA" id="ARBA00022993"/>
    </source>
</evidence>
<keyword evidence="6 8" id="KW-0067">ATP-binding</keyword>
<evidence type="ECO:0000256" key="5">
    <source>
        <dbReference type="ARBA" id="ARBA00022777"/>
    </source>
</evidence>
<organism evidence="10 11">
    <name type="scientific">Pectinatus cerevisiiphilus</name>
    <dbReference type="NCBI Taxonomy" id="86956"/>
    <lineage>
        <taxon>Bacteria</taxon>
        <taxon>Bacillati</taxon>
        <taxon>Bacillota</taxon>
        <taxon>Negativicutes</taxon>
        <taxon>Selenomonadales</taxon>
        <taxon>Selenomonadaceae</taxon>
        <taxon>Pectinatus</taxon>
    </lineage>
</organism>
<dbReference type="InterPro" id="IPR027417">
    <property type="entry name" value="P-loop_NTPase"/>
</dbReference>
<keyword evidence="5 8" id="KW-0418">Kinase</keyword>